<gene>
    <name evidence="6" type="ORF">D2N39_20930</name>
</gene>
<evidence type="ECO:0000313" key="7">
    <source>
        <dbReference type="Proteomes" id="UP000266649"/>
    </source>
</evidence>
<evidence type="ECO:0000256" key="1">
    <source>
        <dbReference type="ARBA" id="ARBA00006739"/>
    </source>
</evidence>
<dbReference type="InterPro" id="IPR029044">
    <property type="entry name" value="Nucleotide-diphossugar_trans"/>
</dbReference>
<feature type="domain" description="Glycosyltransferase 2-like" evidence="5">
    <location>
        <begin position="41"/>
        <end position="207"/>
    </location>
</feature>
<dbReference type="GO" id="GO:0016757">
    <property type="term" value="F:glycosyltransferase activity"/>
    <property type="evidence" value="ECO:0007669"/>
    <property type="project" value="UniProtKB-KW"/>
</dbReference>
<feature type="region of interest" description="Disordered" evidence="4">
    <location>
        <begin position="1"/>
        <end position="33"/>
    </location>
</feature>
<comment type="similarity">
    <text evidence="1">Belongs to the glycosyltransferase 2 family.</text>
</comment>
<feature type="compositionally biased region" description="Basic and acidic residues" evidence="4">
    <location>
        <begin position="16"/>
        <end position="33"/>
    </location>
</feature>
<dbReference type="CDD" id="cd00761">
    <property type="entry name" value="Glyco_tranf_GTA_type"/>
    <property type="match status" value="1"/>
</dbReference>
<evidence type="ECO:0000256" key="4">
    <source>
        <dbReference type="SAM" id="MobiDB-lite"/>
    </source>
</evidence>
<dbReference type="EMBL" id="QXXQ01000022">
    <property type="protein sequence ID" value="RID89836.1"/>
    <property type="molecule type" value="Genomic_DNA"/>
</dbReference>
<dbReference type="InterPro" id="IPR001173">
    <property type="entry name" value="Glyco_trans_2-like"/>
</dbReference>
<organism evidence="6 7">
    <name type="scientific">Gemmobacter lutimaris</name>
    <dbReference type="NCBI Taxonomy" id="2306023"/>
    <lineage>
        <taxon>Bacteria</taxon>
        <taxon>Pseudomonadati</taxon>
        <taxon>Pseudomonadota</taxon>
        <taxon>Alphaproteobacteria</taxon>
        <taxon>Rhodobacterales</taxon>
        <taxon>Paracoccaceae</taxon>
        <taxon>Gemmobacter</taxon>
    </lineage>
</organism>
<evidence type="ECO:0000256" key="3">
    <source>
        <dbReference type="ARBA" id="ARBA00022679"/>
    </source>
</evidence>
<evidence type="ECO:0000256" key="2">
    <source>
        <dbReference type="ARBA" id="ARBA00022676"/>
    </source>
</evidence>
<evidence type="ECO:0000313" key="6">
    <source>
        <dbReference type="EMBL" id="RID89836.1"/>
    </source>
</evidence>
<protein>
    <submittedName>
        <fullName evidence="6">Glycosyltransferase</fullName>
    </submittedName>
</protein>
<reference evidence="6 7" key="1">
    <citation type="submission" date="2018-09" db="EMBL/GenBank/DDBJ databases">
        <title>Gemmobacter lutimaris sp. nov., a marine bacterium isolated from tidal flat.</title>
        <authorList>
            <person name="Lee D.W."/>
            <person name="Yoo Y."/>
            <person name="Kim J.-J."/>
            <person name="Kim B.S."/>
        </authorList>
    </citation>
    <scope>NUCLEOTIDE SEQUENCE [LARGE SCALE GENOMIC DNA]</scope>
    <source>
        <strain evidence="6 7">YJ-T1-11</strain>
    </source>
</reference>
<dbReference type="AlphaFoldDB" id="A0A398BRN2"/>
<dbReference type="PANTHER" id="PTHR43179:SF12">
    <property type="entry name" value="GALACTOFURANOSYLTRANSFERASE GLFT2"/>
    <property type="match status" value="1"/>
</dbReference>
<dbReference type="PANTHER" id="PTHR43179">
    <property type="entry name" value="RHAMNOSYLTRANSFERASE WBBL"/>
    <property type="match status" value="1"/>
</dbReference>
<dbReference type="SUPFAM" id="SSF53448">
    <property type="entry name" value="Nucleotide-diphospho-sugar transferases"/>
    <property type="match status" value="1"/>
</dbReference>
<dbReference type="Gene3D" id="3.90.550.10">
    <property type="entry name" value="Spore Coat Polysaccharide Biosynthesis Protein SpsA, Chain A"/>
    <property type="match status" value="1"/>
</dbReference>
<keyword evidence="7" id="KW-1185">Reference proteome</keyword>
<dbReference type="Proteomes" id="UP000266649">
    <property type="component" value="Unassembled WGS sequence"/>
</dbReference>
<keyword evidence="3 6" id="KW-0808">Transferase</keyword>
<accession>A0A398BRN2</accession>
<dbReference type="Pfam" id="PF00535">
    <property type="entry name" value="Glycos_transf_2"/>
    <property type="match status" value="1"/>
</dbReference>
<sequence>MRRGGSQGAPVLGTEQPRRRAPDRGHDGRDGQRVTDLPTISVIVASWQRPDALRRCLTGLRQQDHPQLELCIVADHAACEAVVAPMRTAGVGCKLAVADVPNLSVARNAGLALAAGDVVAFIDDDAVAEPTWASRLAAAFRTPGVIAATGFTRGRNGISFQWTAAEVDATGQDHALHLPPGISLRAGTSRQAVKPVGTNCAFDRKVLLAIGGFDLAYRFYLEDADVALRLAPHGLTAIVPDAQVHHGFEASARRRADRVPLDLREIGASSMVFLRRHAGEREWAAALDRLRGDQRHRLLRHMVAGRIEPRDVELLLRGLDAGIAEGAARPLQGLPPLPAGDAAFLPLPATGARPGVVIAGRVWQRMKLAHRARAAVASGAVTTVLRFSPTALRHRAGFHPDGYWLQWGGLFGAAQRDEPAFRLVSFQSRVTRECHRWAEVRPCPSDTSRAS</sequence>
<name>A0A398BRN2_9RHOB</name>
<comment type="caution">
    <text evidence="6">The sequence shown here is derived from an EMBL/GenBank/DDBJ whole genome shotgun (WGS) entry which is preliminary data.</text>
</comment>
<evidence type="ECO:0000259" key="5">
    <source>
        <dbReference type="Pfam" id="PF00535"/>
    </source>
</evidence>
<keyword evidence="2" id="KW-0328">Glycosyltransferase</keyword>
<proteinExistence type="inferred from homology"/>